<evidence type="ECO:0000259" key="2">
    <source>
        <dbReference type="PROSITE" id="PS50097"/>
    </source>
</evidence>
<organism evidence="3 4">
    <name type="scientific">Tigriopus californicus</name>
    <name type="common">Marine copepod</name>
    <dbReference type="NCBI Taxonomy" id="6832"/>
    <lineage>
        <taxon>Eukaryota</taxon>
        <taxon>Metazoa</taxon>
        <taxon>Ecdysozoa</taxon>
        <taxon>Arthropoda</taxon>
        <taxon>Crustacea</taxon>
        <taxon>Multicrustacea</taxon>
        <taxon>Hexanauplia</taxon>
        <taxon>Copepoda</taxon>
        <taxon>Harpacticoida</taxon>
        <taxon>Harpacticidae</taxon>
        <taxon>Tigriopus</taxon>
    </lineage>
</organism>
<dbReference type="Pfam" id="PF00651">
    <property type="entry name" value="BTB"/>
    <property type="match status" value="1"/>
</dbReference>
<dbReference type="CDD" id="cd18315">
    <property type="entry name" value="BTB_POZ_BAB-like"/>
    <property type="match status" value="1"/>
</dbReference>
<accession>A0A553P714</accession>
<feature type="domain" description="BTB" evidence="2">
    <location>
        <begin position="209"/>
        <end position="274"/>
    </location>
</feature>
<gene>
    <name evidence="3" type="ORF">TCAL_01578</name>
</gene>
<dbReference type="GO" id="GO:0005634">
    <property type="term" value="C:nucleus"/>
    <property type="evidence" value="ECO:0007669"/>
    <property type="project" value="TreeGrafter"/>
</dbReference>
<dbReference type="FunFam" id="3.30.710.10:FF:000052">
    <property type="entry name" value="Longitudinals lacking protein-like"/>
    <property type="match status" value="1"/>
</dbReference>
<dbReference type="GO" id="GO:0006357">
    <property type="term" value="P:regulation of transcription by RNA polymerase II"/>
    <property type="evidence" value="ECO:0007669"/>
    <property type="project" value="TreeGrafter"/>
</dbReference>
<dbReference type="SMART" id="SM00225">
    <property type="entry name" value="BTB"/>
    <property type="match status" value="1"/>
</dbReference>
<dbReference type="PANTHER" id="PTHR23110:SF98">
    <property type="entry name" value="PRE-LOLA-G, ISOFORM C-RELATED"/>
    <property type="match status" value="1"/>
</dbReference>
<dbReference type="PROSITE" id="PS50097">
    <property type="entry name" value="BTB"/>
    <property type="match status" value="1"/>
</dbReference>
<dbReference type="EMBL" id="VCGU01000007">
    <property type="protein sequence ID" value="TRY73473.1"/>
    <property type="molecule type" value="Genomic_DNA"/>
</dbReference>
<proteinExistence type="predicted"/>
<comment type="caution">
    <text evidence="3">The sequence shown here is derived from an EMBL/GenBank/DDBJ whole genome shotgun (WGS) entry which is preliminary data.</text>
</comment>
<dbReference type="Gene3D" id="3.30.710.10">
    <property type="entry name" value="Potassium Channel Kv1.1, Chain A"/>
    <property type="match status" value="1"/>
</dbReference>
<dbReference type="SUPFAM" id="SSF54695">
    <property type="entry name" value="POZ domain"/>
    <property type="match status" value="1"/>
</dbReference>
<evidence type="ECO:0000313" key="4">
    <source>
        <dbReference type="Proteomes" id="UP000318571"/>
    </source>
</evidence>
<dbReference type="PANTHER" id="PTHR23110">
    <property type="entry name" value="BTB DOMAIN TRANSCRIPTION FACTOR"/>
    <property type="match status" value="1"/>
</dbReference>
<name>A0A553P714_TIGCA</name>
<keyword evidence="1" id="KW-0539">Nucleus</keyword>
<dbReference type="InterPro" id="IPR000210">
    <property type="entry name" value="BTB/POZ_dom"/>
</dbReference>
<dbReference type="InterPro" id="IPR011333">
    <property type="entry name" value="SKP1/BTB/POZ_sf"/>
</dbReference>
<evidence type="ECO:0000313" key="3">
    <source>
        <dbReference type="EMBL" id="TRY73473.1"/>
    </source>
</evidence>
<keyword evidence="4" id="KW-1185">Reference proteome</keyword>
<dbReference type="AlphaFoldDB" id="A0A553P714"/>
<dbReference type="STRING" id="6832.A0A553P714"/>
<dbReference type="InterPro" id="IPR051095">
    <property type="entry name" value="Dros_DevTransReg"/>
</dbReference>
<evidence type="ECO:0000256" key="1">
    <source>
        <dbReference type="ARBA" id="ARBA00023242"/>
    </source>
</evidence>
<sequence length="302" mass="33426">MLLSQNWSHQARQTLKFPSYLTHKHSVWTFTITSTPKMGSAQTHVEAELAGAQAEPQSPGLGAAQVKAANNGQCKLGNREQAEPILNERLHKPNWCPIQSALSHHPGSPPFDGLRSRLRLGCQRKGPIPIVCWFCQCVMTLGFPCRLIGLGTSLGGLLSGMPGQGLLWLRVAICKMAQGDQQQFCLRWNDFQTNMVSSFKHLRDEKSFTDVTLACDGQTCKAHKMVLSACSPYFKALLEENPAKHPIIILKDVPFQHLTAILEFMYAGEVNVAQDQLPAFLKTAERLKVKGLAEAPQTIKQE</sequence>
<protein>
    <recommendedName>
        <fullName evidence="2">BTB domain-containing protein</fullName>
    </recommendedName>
</protein>
<dbReference type="Proteomes" id="UP000318571">
    <property type="component" value="Chromosome 3"/>
</dbReference>
<reference evidence="3 4" key="1">
    <citation type="journal article" date="2018" name="Nat. Ecol. Evol.">
        <title>Genomic signatures of mitonuclear coevolution across populations of Tigriopus californicus.</title>
        <authorList>
            <person name="Barreto F.S."/>
            <person name="Watson E.T."/>
            <person name="Lima T.G."/>
            <person name="Willett C.S."/>
            <person name="Edmands S."/>
            <person name="Li W."/>
            <person name="Burton R.S."/>
        </authorList>
    </citation>
    <scope>NUCLEOTIDE SEQUENCE [LARGE SCALE GENOMIC DNA]</scope>
    <source>
        <strain evidence="3 4">San Diego</strain>
    </source>
</reference>